<keyword evidence="2" id="KW-1185">Reference proteome</keyword>
<protein>
    <submittedName>
        <fullName evidence="1">Uncharacterized protein</fullName>
    </submittedName>
</protein>
<dbReference type="Proteomes" id="UP001055811">
    <property type="component" value="Linkage Group LG09"/>
</dbReference>
<gene>
    <name evidence="1" type="ORF">L2E82_47189</name>
</gene>
<accession>A0ACB8YVI2</accession>
<reference evidence="1 2" key="2">
    <citation type="journal article" date="2022" name="Mol. Ecol. Resour.">
        <title>The genomes of chicory, endive, great burdock and yacon provide insights into Asteraceae paleo-polyploidization history and plant inulin production.</title>
        <authorList>
            <person name="Fan W."/>
            <person name="Wang S."/>
            <person name="Wang H."/>
            <person name="Wang A."/>
            <person name="Jiang F."/>
            <person name="Liu H."/>
            <person name="Zhao H."/>
            <person name="Xu D."/>
            <person name="Zhang Y."/>
        </authorList>
    </citation>
    <scope>NUCLEOTIDE SEQUENCE [LARGE SCALE GENOMIC DNA]</scope>
    <source>
        <strain evidence="2">cv. Punajuju</strain>
        <tissue evidence="1">Leaves</tissue>
    </source>
</reference>
<reference evidence="2" key="1">
    <citation type="journal article" date="2022" name="Mol. Ecol. Resour.">
        <title>The genomes of chicory, endive, great burdock and yacon provide insights into Asteraceae palaeo-polyploidization history and plant inulin production.</title>
        <authorList>
            <person name="Fan W."/>
            <person name="Wang S."/>
            <person name="Wang H."/>
            <person name="Wang A."/>
            <person name="Jiang F."/>
            <person name="Liu H."/>
            <person name="Zhao H."/>
            <person name="Xu D."/>
            <person name="Zhang Y."/>
        </authorList>
    </citation>
    <scope>NUCLEOTIDE SEQUENCE [LARGE SCALE GENOMIC DNA]</scope>
    <source>
        <strain evidence="2">cv. Punajuju</strain>
    </source>
</reference>
<sequence>MEEPEEGEIHEEEDDVVVEESIEAAGNTVGGDGAVCQAPIDPSGRTDVLDSNDKGNNEVRESQRSRGNISPHKENNCMGNLEKTNGSLGNDSTPRVDPIPCNRDIHILPPDNRLGSSSFGPIGNLANSGCFGPFPSSKVMDQAELSSPDVGLNFSLGNSVGKRRRLLHPIVISPFDLSEHLNETQPIPPSFSPIDLNEDPIPSTVPLPDSDVDSPSSSAEIRKTAMVYSTGRSEFPKEKAEVQLIRDRIKTIEESAEVRPLTESEIAERMEGGKRLEEIFRLDSLDMKQRAKIRWEVSVHWFGGALEPHNQQLRDETEQTKKKIKRTVVLVKKNVLDVNDVCASILDRVYEIFGKCILIKLISADHCEPWNGSNGTIGKAAILEDWVGKVTPMAAGEACFS</sequence>
<evidence type="ECO:0000313" key="1">
    <source>
        <dbReference type="EMBL" id="KAI3689236.1"/>
    </source>
</evidence>
<comment type="caution">
    <text evidence="1">The sequence shown here is derived from an EMBL/GenBank/DDBJ whole genome shotgun (WGS) entry which is preliminary data.</text>
</comment>
<organism evidence="1 2">
    <name type="scientific">Cichorium intybus</name>
    <name type="common">Chicory</name>
    <dbReference type="NCBI Taxonomy" id="13427"/>
    <lineage>
        <taxon>Eukaryota</taxon>
        <taxon>Viridiplantae</taxon>
        <taxon>Streptophyta</taxon>
        <taxon>Embryophyta</taxon>
        <taxon>Tracheophyta</taxon>
        <taxon>Spermatophyta</taxon>
        <taxon>Magnoliopsida</taxon>
        <taxon>eudicotyledons</taxon>
        <taxon>Gunneridae</taxon>
        <taxon>Pentapetalae</taxon>
        <taxon>asterids</taxon>
        <taxon>campanulids</taxon>
        <taxon>Asterales</taxon>
        <taxon>Asteraceae</taxon>
        <taxon>Cichorioideae</taxon>
        <taxon>Cichorieae</taxon>
        <taxon>Cichoriinae</taxon>
        <taxon>Cichorium</taxon>
    </lineage>
</organism>
<proteinExistence type="predicted"/>
<evidence type="ECO:0000313" key="2">
    <source>
        <dbReference type="Proteomes" id="UP001055811"/>
    </source>
</evidence>
<name>A0ACB8YVI2_CICIN</name>
<dbReference type="EMBL" id="CM042017">
    <property type="protein sequence ID" value="KAI3689236.1"/>
    <property type="molecule type" value="Genomic_DNA"/>
</dbReference>